<dbReference type="Proteomes" id="UP000011721">
    <property type="component" value="Chromosome"/>
</dbReference>
<dbReference type="GO" id="GO:0140359">
    <property type="term" value="F:ABC-type transporter activity"/>
    <property type="evidence" value="ECO:0007669"/>
    <property type="project" value="InterPro"/>
</dbReference>
<keyword evidence="6 11" id="KW-0812">Transmembrane</keyword>
<feature type="domain" description="ABC transmembrane type-2" evidence="12">
    <location>
        <begin position="42"/>
        <end position="268"/>
    </location>
</feature>
<evidence type="ECO:0000256" key="1">
    <source>
        <dbReference type="ARBA" id="ARBA00004651"/>
    </source>
</evidence>
<dbReference type="GO" id="GO:0043190">
    <property type="term" value="C:ATP-binding cassette (ABC) transporter complex"/>
    <property type="evidence" value="ECO:0007669"/>
    <property type="project" value="InterPro"/>
</dbReference>
<name>M1PA72_DESSD</name>
<dbReference type="eggNOG" id="COG1682">
    <property type="taxonomic scope" value="Bacteria"/>
</dbReference>
<dbReference type="InterPro" id="IPR013525">
    <property type="entry name" value="ABC2_TM"/>
</dbReference>
<keyword evidence="3 11" id="KW-0813">Transport</keyword>
<evidence type="ECO:0000256" key="2">
    <source>
        <dbReference type="ARBA" id="ARBA00007783"/>
    </source>
</evidence>
<evidence type="ECO:0000313" key="14">
    <source>
        <dbReference type="Proteomes" id="UP000011721"/>
    </source>
</evidence>
<accession>M1PA72</accession>
<dbReference type="InterPro" id="IPR047817">
    <property type="entry name" value="ABC2_TM_bact-type"/>
</dbReference>
<dbReference type="PANTHER" id="PTHR30413:SF10">
    <property type="entry name" value="CAPSULE POLYSACCHARIDE EXPORT INNER-MEMBRANE PROTEIN CTRC"/>
    <property type="match status" value="1"/>
</dbReference>
<dbReference type="RefSeq" id="WP_015404218.1">
    <property type="nucleotide sequence ID" value="NC_020304.1"/>
</dbReference>
<dbReference type="AlphaFoldDB" id="M1PA72"/>
<feature type="transmembrane region" description="Helical" evidence="11">
    <location>
        <begin position="219"/>
        <end position="238"/>
    </location>
</feature>
<dbReference type="HOGENOM" id="CLU_060703_1_1_7"/>
<feature type="transmembrane region" description="Helical" evidence="11">
    <location>
        <begin position="44"/>
        <end position="67"/>
    </location>
</feature>
<dbReference type="Pfam" id="PF01061">
    <property type="entry name" value="ABC2_membrane"/>
    <property type="match status" value="1"/>
</dbReference>
<comment type="similarity">
    <text evidence="2 11">Belongs to the ABC-2 integral membrane protein family.</text>
</comment>
<feature type="transmembrane region" description="Helical" evidence="11">
    <location>
        <begin position="244"/>
        <end position="265"/>
    </location>
</feature>
<feature type="transmembrane region" description="Helical" evidence="11">
    <location>
        <begin position="79"/>
        <end position="102"/>
    </location>
</feature>
<keyword evidence="9" id="KW-0625">Polysaccharide transport</keyword>
<dbReference type="PRINTS" id="PR00164">
    <property type="entry name" value="ABC2TRNSPORT"/>
</dbReference>
<sequence>MNPHAQYPTSLAAMWRSVYSNRSLVRQLIGREIAGRYRGSVLGIAWSFFQPLLMLAVYTFVFSMVLQTTWRGEVGDGKVNFAIILFSGLIVYGLFAECINRAPTLILSNVNLVKRVVFPLEVLPVVMLGVAIFNLIVGLLILFGAILLFGLDFHGSSLYLPLVLSPLLLMTLGLSLLLAAAGVYLRDLGHVVVVVTTILLFLSPVFYSISAVPEKIRFVIYLNPLTFIIEQVRAVLIWGRTPDWLWLTVYGGCSLLVAWLGFSLFQWTRKGFSDVL</sequence>
<dbReference type="InterPro" id="IPR000412">
    <property type="entry name" value="ABC_2_transport"/>
</dbReference>
<dbReference type="STRING" id="1167006.UWK_01977"/>
<gene>
    <name evidence="13" type="ordered locus">UWK_01977</name>
</gene>
<keyword evidence="4 11" id="KW-1003">Cell membrane</keyword>
<proteinExistence type="inferred from homology"/>
<dbReference type="GO" id="GO:0015774">
    <property type="term" value="P:polysaccharide transport"/>
    <property type="evidence" value="ECO:0007669"/>
    <property type="project" value="UniProtKB-KW"/>
</dbReference>
<keyword evidence="5" id="KW-0762">Sugar transport</keyword>
<keyword evidence="10 11" id="KW-0472">Membrane</keyword>
<organism evidence="13 14">
    <name type="scientific">Desulfocapsa sulfexigens (strain DSM 10523 / SB164P1)</name>
    <dbReference type="NCBI Taxonomy" id="1167006"/>
    <lineage>
        <taxon>Bacteria</taxon>
        <taxon>Pseudomonadati</taxon>
        <taxon>Thermodesulfobacteriota</taxon>
        <taxon>Desulfobulbia</taxon>
        <taxon>Desulfobulbales</taxon>
        <taxon>Desulfocapsaceae</taxon>
        <taxon>Desulfocapsa</taxon>
    </lineage>
</organism>
<evidence type="ECO:0000256" key="8">
    <source>
        <dbReference type="ARBA" id="ARBA00022989"/>
    </source>
</evidence>
<reference evidence="14" key="1">
    <citation type="journal article" date="2013" name="Stand. Genomic Sci.">
        <title>Complete genome sequence of Desulfocapsa sulfexigens, a marine deltaproteobacterium specialized in disproportionating inorganic sulfur compounds.</title>
        <authorList>
            <person name="Finster K.W."/>
            <person name="Kjeldsen K.U."/>
            <person name="Kube M."/>
            <person name="Reinhardt R."/>
            <person name="Mussmann M."/>
            <person name="Amann R."/>
            <person name="Schreiber L."/>
        </authorList>
    </citation>
    <scope>NUCLEOTIDE SEQUENCE [LARGE SCALE GENOMIC DNA]</scope>
    <source>
        <strain evidence="14">DSM 10523 / SB164P1</strain>
    </source>
</reference>
<evidence type="ECO:0000313" key="13">
    <source>
        <dbReference type="EMBL" id="AGF78527.1"/>
    </source>
</evidence>
<dbReference type="KEGG" id="dsf:UWK_01977"/>
<evidence type="ECO:0000256" key="10">
    <source>
        <dbReference type="ARBA" id="ARBA00023136"/>
    </source>
</evidence>
<evidence type="ECO:0000256" key="5">
    <source>
        <dbReference type="ARBA" id="ARBA00022597"/>
    </source>
</evidence>
<dbReference type="PANTHER" id="PTHR30413">
    <property type="entry name" value="INNER MEMBRANE TRANSPORT PERMEASE"/>
    <property type="match status" value="1"/>
</dbReference>
<evidence type="ECO:0000256" key="6">
    <source>
        <dbReference type="ARBA" id="ARBA00022692"/>
    </source>
</evidence>
<dbReference type="PATRIC" id="fig|1167006.5.peg.2167"/>
<keyword evidence="14" id="KW-1185">Reference proteome</keyword>
<dbReference type="OrthoDB" id="9786910at2"/>
<dbReference type="EMBL" id="CP003985">
    <property type="protein sequence ID" value="AGF78527.1"/>
    <property type="molecule type" value="Genomic_DNA"/>
</dbReference>
<feature type="transmembrane region" description="Helical" evidence="11">
    <location>
        <begin position="122"/>
        <end position="151"/>
    </location>
</feature>
<feature type="transmembrane region" description="Helical" evidence="11">
    <location>
        <begin position="158"/>
        <end position="182"/>
    </location>
</feature>
<evidence type="ECO:0000256" key="3">
    <source>
        <dbReference type="ARBA" id="ARBA00022448"/>
    </source>
</evidence>
<evidence type="ECO:0000259" key="12">
    <source>
        <dbReference type="PROSITE" id="PS51012"/>
    </source>
</evidence>
<keyword evidence="7" id="KW-0972">Capsule biogenesis/degradation</keyword>
<comment type="subcellular location">
    <subcellularLocation>
        <location evidence="1 11">Cell membrane</location>
        <topology evidence="1 11">Multi-pass membrane protein</topology>
    </subcellularLocation>
</comment>
<evidence type="ECO:0000256" key="4">
    <source>
        <dbReference type="ARBA" id="ARBA00022475"/>
    </source>
</evidence>
<feature type="transmembrane region" description="Helical" evidence="11">
    <location>
        <begin position="188"/>
        <end position="207"/>
    </location>
</feature>
<protein>
    <recommendedName>
        <fullName evidence="11">Transport permease protein</fullName>
    </recommendedName>
</protein>
<dbReference type="PIRSF" id="PIRSF006648">
    <property type="entry name" value="DrrB"/>
    <property type="match status" value="1"/>
</dbReference>
<dbReference type="GO" id="GO:0015920">
    <property type="term" value="P:lipopolysaccharide transport"/>
    <property type="evidence" value="ECO:0007669"/>
    <property type="project" value="TreeGrafter"/>
</dbReference>
<dbReference type="PROSITE" id="PS51012">
    <property type="entry name" value="ABC_TM2"/>
    <property type="match status" value="1"/>
</dbReference>
<evidence type="ECO:0000256" key="9">
    <source>
        <dbReference type="ARBA" id="ARBA00023047"/>
    </source>
</evidence>
<evidence type="ECO:0000256" key="11">
    <source>
        <dbReference type="RuleBase" id="RU361157"/>
    </source>
</evidence>
<evidence type="ECO:0000256" key="7">
    <source>
        <dbReference type="ARBA" id="ARBA00022903"/>
    </source>
</evidence>
<keyword evidence="8 11" id="KW-1133">Transmembrane helix</keyword>